<dbReference type="EMBL" id="JANPWB010000014">
    <property type="protein sequence ID" value="KAJ1101648.1"/>
    <property type="molecule type" value="Genomic_DNA"/>
</dbReference>
<evidence type="ECO:0000313" key="2">
    <source>
        <dbReference type="Proteomes" id="UP001066276"/>
    </source>
</evidence>
<name>A0AAV7ME16_PLEWA</name>
<proteinExistence type="predicted"/>
<evidence type="ECO:0000313" key="1">
    <source>
        <dbReference type="EMBL" id="KAJ1101648.1"/>
    </source>
</evidence>
<gene>
    <name evidence="1" type="ORF">NDU88_006714</name>
</gene>
<organism evidence="1 2">
    <name type="scientific">Pleurodeles waltl</name>
    <name type="common">Iberian ribbed newt</name>
    <dbReference type="NCBI Taxonomy" id="8319"/>
    <lineage>
        <taxon>Eukaryota</taxon>
        <taxon>Metazoa</taxon>
        <taxon>Chordata</taxon>
        <taxon>Craniata</taxon>
        <taxon>Vertebrata</taxon>
        <taxon>Euteleostomi</taxon>
        <taxon>Amphibia</taxon>
        <taxon>Batrachia</taxon>
        <taxon>Caudata</taxon>
        <taxon>Salamandroidea</taxon>
        <taxon>Salamandridae</taxon>
        <taxon>Pleurodelinae</taxon>
        <taxon>Pleurodeles</taxon>
    </lineage>
</organism>
<keyword evidence="2" id="KW-1185">Reference proteome</keyword>
<dbReference type="AlphaFoldDB" id="A0AAV7ME16"/>
<comment type="caution">
    <text evidence="1">The sequence shown here is derived from an EMBL/GenBank/DDBJ whole genome shotgun (WGS) entry which is preliminary data.</text>
</comment>
<reference evidence="1" key="1">
    <citation type="journal article" date="2022" name="bioRxiv">
        <title>Sequencing and chromosome-scale assembly of the giantPleurodeles waltlgenome.</title>
        <authorList>
            <person name="Brown T."/>
            <person name="Elewa A."/>
            <person name="Iarovenko S."/>
            <person name="Subramanian E."/>
            <person name="Araus A.J."/>
            <person name="Petzold A."/>
            <person name="Susuki M."/>
            <person name="Suzuki K.-i.T."/>
            <person name="Hayashi T."/>
            <person name="Toyoda A."/>
            <person name="Oliveira C."/>
            <person name="Osipova E."/>
            <person name="Leigh N.D."/>
            <person name="Simon A."/>
            <person name="Yun M.H."/>
        </authorList>
    </citation>
    <scope>NUCLEOTIDE SEQUENCE</scope>
    <source>
        <strain evidence="1">20211129_DDA</strain>
        <tissue evidence="1">Liver</tissue>
    </source>
</reference>
<dbReference type="Proteomes" id="UP001066276">
    <property type="component" value="Chromosome 10"/>
</dbReference>
<accession>A0AAV7ME16</accession>
<protein>
    <submittedName>
        <fullName evidence="1">Uncharacterized protein</fullName>
    </submittedName>
</protein>
<sequence length="204" mass="22240">MKVPRSAAKACSPLPCIQEEVITLAEQEDVCTSKEQRVPLGFNQNALPFLVTSGSSYRGRPEEQDFYNDSIASPSGTMSERKNSGSCLEFVDLFTNAGLNQPLNMSRLLALFHAEMELRVLSSSDMNLVKLGSKQQWFDCDGRCVNPAALQGGSTNSCPAALVEFALPSIARLILRHADCFHIMGVGVLPYPDTNLKEIGLAEQ</sequence>